<feature type="region of interest" description="Disordered" evidence="1">
    <location>
        <begin position="115"/>
        <end position="222"/>
    </location>
</feature>
<keyword evidence="3" id="KW-1185">Reference proteome</keyword>
<gene>
    <name evidence="2" type="ORF">PIIN_00257</name>
</gene>
<proteinExistence type="predicted"/>
<dbReference type="eggNOG" id="ENOG502S7WR">
    <property type="taxonomic scope" value="Eukaryota"/>
</dbReference>
<evidence type="ECO:0000256" key="1">
    <source>
        <dbReference type="SAM" id="MobiDB-lite"/>
    </source>
</evidence>
<dbReference type="GO" id="GO:0009966">
    <property type="term" value="P:regulation of signal transduction"/>
    <property type="evidence" value="ECO:0007669"/>
    <property type="project" value="InterPro"/>
</dbReference>
<evidence type="ECO:0000313" key="2">
    <source>
        <dbReference type="EMBL" id="CCA66574.1"/>
    </source>
</evidence>
<feature type="compositionally biased region" description="Polar residues" evidence="1">
    <location>
        <begin position="123"/>
        <end position="162"/>
    </location>
</feature>
<reference evidence="2 3" key="1">
    <citation type="journal article" date="2011" name="PLoS Pathog.">
        <title>Endophytic Life Strategies Decoded by Genome and Transcriptome Analyses of the Mutualistic Root Symbiont Piriformospora indica.</title>
        <authorList>
            <person name="Zuccaro A."/>
            <person name="Lahrmann U."/>
            <person name="Guldener U."/>
            <person name="Langen G."/>
            <person name="Pfiffi S."/>
            <person name="Biedenkopf D."/>
            <person name="Wong P."/>
            <person name="Samans B."/>
            <person name="Grimm C."/>
            <person name="Basiewicz M."/>
            <person name="Murat C."/>
            <person name="Martin F."/>
            <person name="Kogel K.H."/>
        </authorList>
    </citation>
    <scope>NUCLEOTIDE SEQUENCE [LARGE SCALE GENOMIC DNA]</scope>
    <source>
        <strain evidence="2 3">DSM 11827</strain>
    </source>
</reference>
<dbReference type="GO" id="GO:0004864">
    <property type="term" value="F:protein phosphatase inhibitor activity"/>
    <property type="evidence" value="ECO:0007669"/>
    <property type="project" value="InterPro"/>
</dbReference>
<feature type="region of interest" description="Disordered" evidence="1">
    <location>
        <begin position="241"/>
        <end position="295"/>
    </location>
</feature>
<name>G4T5G6_SERID</name>
<sequence length="295" mass="31472">MSVEIIPETTSLPPLPPSASHPRPKGILKNASSSSSAVPAVSSQTSGAGEPPSRSASGNGPLQTPSGNSQHLTWDEENLALTEVQKDSLMKITEPKTPYVRYNAELDTVENMSDIPSFDLSRNAGSNPSTPISTSFQVDSPISQPSNLPDTKTLTEANTNANARRPSFGAAPKSRSNSASSRSTSFHLPEDERKKIQKSAREAAGNGEVGEDDEMDEEAAAKHAEFVKARGRHYSNEAEAMKLAQKLLAEEEDDDEDEEDEEGNGDNMDVDGKKPKKKGIPPVPPLPASVNGISK</sequence>
<protein>
    <submittedName>
        <fullName evidence="2">Uncharacterized protein</fullName>
    </submittedName>
</protein>
<dbReference type="Pfam" id="PF04979">
    <property type="entry name" value="IPP-2"/>
    <property type="match status" value="1"/>
</dbReference>
<dbReference type="InterPro" id="IPR007062">
    <property type="entry name" value="PPI-2"/>
</dbReference>
<dbReference type="AlphaFoldDB" id="G4T5G6"/>
<feature type="compositionally biased region" description="Low complexity" evidence="1">
    <location>
        <begin position="174"/>
        <end position="185"/>
    </location>
</feature>
<dbReference type="STRING" id="1109443.G4T5G6"/>
<comment type="caution">
    <text evidence="2">The sequence shown here is derived from an EMBL/GenBank/DDBJ whole genome shotgun (WGS) entry which is preliminary data.</text>
</comment>
<dbReference type="InParanoid" id="G4T5G6"/>
<feature type="compositionally biased region" description="Acidic residues" evidence="1">
    <location>
        <begin position="209"/>
        <end position="218"/>
    </location>
</feature>
<dbReference type="PANTHER" id="PTHR12398:SF20">
    <property type="entry name" value="PROTEIN PHOSPHATASE 1 REGULATORY INHIBITOR SUBUNIT 2"/>
    <property type="match status" value="1"/>
</dbReference>
<evidence type="ECO:0000313" key="3">
    <source>
        <dbReference type="Proteomes" id="UP000007148"/>
    </source>
</evidence>
<dbReference type="Gene3D" id="6.10.250.1050">
    <property type="match status" value="1"/>
</dbReference>
<feature type="compositionally biased region" description="Acidic residues" evidence="1">
    <location>
        <begin position="250"/>
        <end position="264"/>
    </location>
</feature>
<accession>G4T5G6</accession>
<feature type="compositionally biased region" description="Low complexity" evidence="1">
    <location>
        <begin position="31"/>
        <end position="43"/>
    </location>
</feature>
<organism evidence="2 3">
    <name type="scientific">Serendipita indica (strain DSM 11827)</name>
    <name type="common">Root endophyte fungus</name>
    <name type="synonym">Piriformospora indica</name>
    <dbReference type="NCBI Taxonomy" id="1109443"/>
    <lineage>
        <taxon>Eukaryota</taxon>
        <taxon>Fungi</taxon>
        <taxon>Dikarya</taxon>
        <taxon>Basidiomycota</taxon>
        <taxon>Agaricomycotina</taxon>
        <taxon>Agaricomycetes</taxon>
        <taxon>Sebacinales</taxon>
        <taxon>Serendipitaceae</taxon>
        <taxon>Serendipita</taxon>
    </lineage>
</organism>
<dbReference type="Proteomes" id="UP000007148">
    <property type="component" value="Unassembled WGS sequence"/>
</dbReference>
<dbReference type="PANTHER" id="PTHR12398">
    <property type="entry name" value="PROTEIN PHOSPHATASE INHIBITOR"/>
    <property type="match status" value="1"/>
</dbReference>
<feature type="compositionally biased region" description="Polar residues" evidence="1">
    <location>
        <begin position="54"/>
        <end position="72"/>
    </location>
</feature>
<dbReference type="HOGENOM" id="CLU_075836_0_0_1"/>
<feature type="region of interest" description="Disordered" evidence="1">
    <location>
        <begin position="1"/>
        <end position="76"/>
    </location>
</feature>
<dbReference type="EMBL" id="CAFZ01000003">
    <property type="protein sequence ID" value="CCA66574.1"/>
    <property type="molecule type" value="Genomic_DNA"/>
</dbReference>
<dbReference type="OrthoDB" id="551302at2759"/>
<dbReference type="OMA" id="HLQWDEE"/>